<dbReference type="EMBL" id="JANCYU010000036">
    <property type="protein sequence ID" value="KAK4526053.1"/>
    <property type="molecule type" value="Genomic_DNA"/>
</dbReference>
<proteinExistence type="predicted"/>
<gene>
    <name evidence="2" type="ORF">GAYE_SCF19G3964</name>
</gene>
<name>A0AAV9IFC9_9RHOD</name>
<dbReference type="GO" id="GO:0031490">
    <property type="term" value="F:chromatin DNA binding"/>
    <property type="evidence" value="ECO:0007669"/>
    <property type="project" value="TreeGrafter"/>
</dbReference>
<dbReference type="AlphaFoldDB" id="A0AAV9IFC9"/>
<organism evidence="2 3">
    <name type="scientific">Galdieria yellowstonensis</name>
    <dbReference type="NCBI Taxonomy" id="3028027"/>
    <lineage>
        <taxon>Eukaryota</taxon>
        <taxon>Rhodophyta</taxon>
        <taxon>Bangiophyceae</taxon>
        <taxon>Galdieriales</taxon>
        <taxon>Galdieriaceae</taxon>
        <taxon>Galdieria</taxon>
    </lineage>
</organism>
<evidence type="ECO:0000313" key="2">
    <source>
        <dbReference type="EMBL" id="KAK4526053.1"/>
    </source>
</evidence>
<feature type="region of interest" description="Disordered" evidence="1">
    <location>
        <begin position="176"/>
        <end position="199"/>
    </location>
</feature>
<reference evidence="2 3" key="1">
    <citation type="submission" date="2022-07" db="EMBL/GenBank/DDBJ databases">
        <title>Genome-wide signatures of adaptation to extreme environments.</title>
        <authorList>
            <person name="Cho C.H."/>
            <person name="Yoon H.S."/>
        </authorList>
    </citation>
    <scope>NUCLEOTIDE SEQUENCE [LARGE SCALE GENOMIC DNA]</scope>
    <source>
        <strain evidence="2 3">108.79 E11</strain>
    </source>
</reference>
<dbReference type="Proteomes" id="UP001300502">
    <property type="component" value="Unassembled WGS sequence"/>
</dbReference>
<sequence length="199" mass="22870">MAQNIPLIRVQEEWLPLPYENELFILSRKGVDCEIRNERFNQTCSDGSLVLTTQRLVFVHKQAQPQRPTMESFEAPLYGIWNEEFHQPILAANYLTCDVQPFDDQPFSGIVRCKFSFKQGGVGVFLPIFFTLLSLHRQRRQQSSSAAQVNHEQLFRHIQQRCSAFVDPSDPTRIYVAQPAPSDWNSQPQQRSPSSSGLC</sequence>
<evidence type="ECO:0000313" key="3">
    <source>
        <dbReference type="Proteomes" id="UP001300502"/>
    </source>
</evidence>
<dbReference type="GO" id="GO:0003713">
    <property type="term" value="F:transcription coactivator activity"/>
    <property type="evidence" value="ECO:0007669"/>
    <property type="project" value="InterPro"/>
</dbReference>
<dbReference type="CDD" id="cd13214">
    <property type="entry name" value="PH-GRAM_WBP2"/>
    <property type="match status" value="1"/>
</dbReference>
<dbReference type="InterPro" id="IPR044852">
    <property type="entry name" value="WBP2-like"/>
</dbReference>
<keyword evidence="3" id="KW-1185">Reference proteome</keyword>
<dbReference type="PANTHER" id="PTHR31606:SF1">
    <property type="entry name" value="WW DOMAIN BINDING PROTEIN 2, ISOFORM E"/>
    <property type="match status" value="1"/>
</dbReference>
<dbReference type="GO" id="GO:0005634">
    <property type="term" value="C:nucleus"/>
    <property type="evidence" value="ECO:0007669"/>
    <property type="project" value="TreeGrafter"/>
</dbReference>
<protein>
    <submittedName>
        <fullName evidence="2">Uncharacterized protein</fullName>
    </submittedName>
</protein>
<evidence type="ECO:0000256" key="1">
    <source>
        <dbReference type="SAM" id="MobiDB-lite"/>
    </source>
</evidence>
<accession>A0AAV9IFC9</accession>
<feature type="compositionally biased region" description="Low complexity" evidence="1">
    <location>
        <begin position="186"/>
        <end position="199"/>
    </location>
</feature>
<dbReference type="PANTHER" id="PTHR31606">
    <property type="entry name" value="WW DOMAIN BINDING PROTEIN 2, ISOFORM E"/>
    <property type="match status" value="1"/>
</dbReference>
<dbReference type="SUPFAM" id="SSF50729">
    <property type="entry name" value="PH domain-like"/>
    <property type="match status" value="1"/>
</dbReference>
<comment type="caution">
    <text evidence="2">The sequence shown here is derived from an EMBL/GenBank/DDBJ whole genome shotgun (WGS) entry which is preliminary data.</text>
</comment>